<name>A0A3N4MQY8_9BACT</name>
<dbReference type="AlphaFoldDB" id="A0A3N4MQY8"/>
<evidence type="ECO:0000313" key="2">
    <source>
        <dbReference type="Proteomes" id="UP000279089"/>
    </source>
</evidence>
<sequence>MKTATITELKKELSAVPLTQLVELCLRLAKYKKESKELLTYLLFESHSLDGYIASVKEFIALEFDSLSTSHLYHSKKTLRKILRITNKHIRFTGSKQAETELLLFFCEKMRRSGIKINASVQLTNLYQQQLRKIEKAIDSQHEDLQFDYRKQLDALTFI</sequence>
<comment type="caution">
    <text evidence="1">The sequence shown here is derived from an EMBL/GenBank/DDBJ whole genome shotgun (WGS) entry which is preliminary data.</text>
</comment>
<reference evidence="2" key="1">
    <citation type="submission" date="2018-11" db="EMBL/GenBank/DDBJ databases">
        <title>Chitinophaga lutea sp.nov., isolate from arsenic contaminated soil.</title>
        <authorList>
            <person name="Zong Y."/>
        </authorList>
    </citation>
    <scope>NUCLEOTIDE SEQUENCE [LARGE SCALE GENOMIC DNA]</scope>
    <source>
        <strain evidence="2">YLT18</strain>
    </source>
</reference>
<dbReference type="EMBL" id="RMBX01000003">
    <property type="protein sequence ID" value="RPD42049.1"/>
    <property type="molecule type" value="Genomic_DNA"/>
</dbReference>
<accession>A0A3N4MQY8</accession>
<dbReference type="RefSeq" id="WP_120515024.1">
    <property type="nucleotide sequence ID" value="NZ_QXZY01000002.1"/>
</dbReference>
<organism evidence="1 2">
    <name type="scientific">Chitinophaga barathri</name>
    <dbReference type="NCBI Taxonomy" id="1647451"/>
    <lineage>
        <taxon>Bacteria</taxon>
        <taxon>Pseudomonadati</taxon>
        <taxon>Bacteroidota</taxon>
        <taxon>Chitinophagia</taxon>
        <taxon>Chitinophagales</taxon>
        <taxon>Chitinophagaceae</taxon>
        <taxon>Chitinophaga</taxon>
    </lineage>
</organism>
<keyword evidence="2" id="KW-1185">Reference proteome</keyword>
<protein>
    <submittedName>
        <fullName evidence="1">Uncharacterized protein</fullName>
    </submittedName>
</protein>
<proteinExistence type="predicted"/>
<gene>
    <name evidence="1" type="ORF">EG028_07820</name>
</gene>
<dbReference type="OrthoDB" id="978748at2"/>
<dbReference type="Proteomes" id="UP000279089">
    <property type="component" value="Unassembled WGS sequence"/>
</dbReference>
<evidence type="ECO:0000313" key="1">
    <source>
        <dbReference type="EMBL" id="RPD42049.1"/>
    </source>
</evidence>